<keyword evidence="3" id="KW-1185">Reference proteome</keyword>
<protein>
    <submittedName>
        <fullName evidence="2">Uncharacterized protein</fullName>
    </submittedName>
</protein>
<sequence>MPARGSGTGADLQWICMGSAADLAVEPEPTLPTVSGEPRPPSTGGAPKG</sequence>
<evidence type="ECO:0000313" key="3">
    <source>
        <dbReference type="Proteomes" id="UP000002941"/>
    </source>
</evidence>
<reference evidence="2 3" key="1">
    <citation type="submission" date="2012-05" db="EMBL/GenBank/DDBJ databases">
        <authorList>
            <person name="Harkins D.M."/>
            <person name="Madupu R."/>
            <person name="Durkin A.S."/>
            <person name="Torralba M."/>
            <person name="Methe B."/>
            <person name="Sutton G.G."/>
            <person name="Nelson K.E."/>
        </authorList>
    </citation>
    <scope>NUCLEOTIDE SEQUENCE [LARGE SCALE GENOMIC DNA]</scope>
    <source>
        <strain evidence="2 3">F0489</strain>
    </source>
</reference>
<accession>J0WIV7</accession>
<dbReference type="AlphaFoldDB" id="J0WIV7"/>
<comment type="caution">
    <text evidence="2">The sequence shown here is derived from an EMBL/GenBank/DDBJ whole genome shotgun (WGS) entry which is preliminary data.</text>
</comment>
<dbReference type="EMBL" id="AKFT01000218">
    <property type="protein sequence ID" value="EJF36496.1"/>
    <property type="molecule type" value="Genomic_DNA"/>
</dbReference>
<dbReference type="Proteomes" id="UP000002941">
    <property type="component" value="Unassembled WGS sequence"/>
</dbReference>
<proteinExistence type="predicted"/>
<feature type="region of interest" description="Disordered" evidence="1">
    <location>
        <begin position="26"/>
        <end position="49"/>
    </location>
</feature>
<evidence type="ECO:0000256" key="1">
    <source>
        <dbReference type="SAM" id="MobiDB-lite"/>
    </source>
</evidence>
<gene>
    <name evidence="2" type="ORF">HMPREF1318_0231</name>
</gene>
<name>J0WIV7_9ACTO</name>
<organism evidence="2 3">
    <name type="scientific">Actinomyces massiliensis F0489</name>
    <dbReference type="NCBI Taxonomy" id="1125718"/>
    <lineage>
        <taxon>Bacteria</taxon>
        <taxon>Bacillati</taxon>
        <taxon>Actinomycetota</taxon>
        <taxon>Actinomycetes</taxon>
        <taxon>Actinomycetales</taxon>
        <taxon>Actinomycetaceae</taxon>
        <taxon>Actinomyces</taxon>
    </lineage>
</organism>
<evidence type="ECO:0000313" key="2">
    <source>
        <dbReference type="EMBL" id="EJF36496.1"/>
    </source>
</evidence>